<accession>A0A941FPW6</accession>
<dbReference type="Proteomes" id="UP000680045">
    <property type="component" value="Unassembled WGS sequence"/>
</dbReference>
<name>A0A941FPW6_9BACI</name>
<proteinExistence type="predicted"/>
<protein>
    <submittedName>
        <fullName evidence="1">Family 14 glycosylhydrolase</fullName>
    </submittedName>
</protein>
<reference evidence="1" key="1">
    <citation type="submission" date="2021-04" db="EMBL/GenBank/DDBJ databases">
        <title>Whole genome sequencing of Enterococci isolates from hospitalized patients.</title>
        <authorList>
            <person name="Ogoti B.M."/>
            <person name="Onyambu F.G."/>
        </authorList>
    </citation>
    <scope>NUCLEOTIDE SEQUENCE</scope>
    <source>
        <strain evidence="1">242</strain>
    </source>
</reference>
<comment type="caution">
    <text evidence="1">The sequence shown here is derived from an EMBL/GenBank/DDBJ whole genome shotgun (WGS) entry which is preliminary data.</text>
</comment>
<dbReference type="EMBL" id="JAGTPW010000003">
    <property type="protein sequence ID" value="MBR8644007.1"/>
    <property type="molecule type" value="Genomic_DNA"/>
</dbReference>
<sequence>MKASSLKWVPILSTHQCGGNVGMIATTPSRVGSGIKTLPKTWLSRVKVVSGIRKYLLLGGKAQPVSTMNCTNPLQRTLLIRRI</sequence>
<evidence type="ECO:0000313" key="1">
    <source>
        <dbReference type="EMBL" id="MBR8644007.1"/>
    </source>
</evidence>
<organism evidence="1 2">
    <name type="scientific">Peribacillus frigoritolerans</name>
    <dbReference type="NCBI Taxonomy" id="450367"/>
    <lineage>
        <taxon>Bacteria</taxon>
        <taxon>Bacillati</taxon>
        <taxon>Bacillota</taxon>
        <taxon>Bacilli</taxon>
        <taxon>Bacillales</taxon>
        <taxon>Bacillaceae</taxon>
        <taxon>Peribacillus</taxon>
    </lineage>
</organism>
<dbReference type="AlphaFoldDB" id="A0A941FPW6"/>
<gene>
    <name evidence="1" type="ORF">KEH51_02445</name>
</gene>
<evidence type="ECO:0000313" key="2">
    <source>
        <dbReference type="Proteomes" id="UP000680045"/>
    </source>
</evidence>